<evidence type="ECO:0000313" key="2">
    <source>
        <dbReference type="EMBL" id="MCD1608639.1"/>
    </source>
</evidence>
<evidence type="ECO:0000313" key="3">
    <source>
        <dbReference type="Proteomes" id="UP001138989"/>
    </source>
</evidence>
<proteinExistence type="predicted"/>
<comment type="caution">
    <text evidence="2">The sequence shown here is derived from an EMBL/GenBank/DDBJ whole genome shotgun (WGS) entry which is preliminary data.</text>
</comment>
<protein>
    <submittedName>
        <fullName evidence="2">Uncharacterized protein</fullName>
    </submittedName>
</protein>
<reference evidence="2" key="1">
    <citation type="submission" date="2021-08" db="EMBL/GenBank/DDBJ databases">
        <title>Isolation and characterization of neutrophilic mixotrophic iron-oxidizing bacteria from deep-sea hydrothermal vents.</title>
        <authorList>
            <person name="He Y."/>
        </authorList>
    </citation>
    <scope>NUCLEOTIDE SEQUENCE</scope>
    <source>
        <strain evidence="2">IOP_13</strain>
    </source>
</reference>
<keyword evidence="1" id="KW-0812">Transmembrane</keyword>
<dbReference type="RefSeq" id="WP_230697717.1">
    <property type="nucleotide sequence ID" value="NZ_JAINWF010000006.1"/>
</dbReference>
<accession>A0A9X1N4P2</accession>
<keyword evidence="1" id="KW-1133">Transmembrane helix</keyword>
<keyword evidence="3" id="KW-1185">Reference proteome</keyword>
<keyword evidence="1" id="KW-0472">Membrane</keyword>
<gene>
    <name evidence="2" type="ORF">K7H17_12250</name>
</gene>
<dbReference type="AlphaFoldDB" id="A0A9X1N4P2"/>
<evidence type="ECO:0000256" key="1">
    <source>
        <dbReference type="SAM" id="Phobius"/>
    </source>
</evidence>
<feature type="transmembrane region" description="Helical" evidence="1">
    <location>
        <begin position="39"/>
        <end position="61"/>
    </location>
</feature>
<name>A0A9X1N4P2_9GAMM</name>
<organism evidence="2 3">
    <name type="scientific">Stutzerimonas kunmingensis</name>
    <dbReference type="NCBI Taxonomy" id="1211807"/>
    <lineage>
        <taxon>Bacteria</taxon>
        <taxon>Pseudomonadati</taxon>
        <taxon>Pseudomonadota</taxon>
        <taxon>Gammaproteobacteria</taxon>
        <taxon>Pseudomonadales</taxon>
        <taxon>Pseudomonadaceae</taxon>
        <taxon>Stutzerimonas</taxon>
    </lineage>
</organism>
<dbReference type="Proteomes" id="UP001138989">
    <property type="component" value="Unassembled WGS sequence"/>
</dbReference>
<dbReference type="EMBL" id="JAINWF010000006">
    <property type="protein sequence ID" value="MCD1608639.1"/>
    <property type="molecule type" value="Genomic_DNA"/>
</dbReference>
<sequence length="110" mass="12544">MRAIWFLFLLVIVCPAFFVAAMTAPLTLGETITFAHTWIYSFSETLAPVLSWPVGLLGYLLPRDLMYFILPFFMLTEEVGPFLFALFICTTYPPAFLMRVRGSSSDMQEN</sequence>